<dbReference type="Pfam" id="PF25151">
    <property type="entry name" value="TPR_Trm732_C"/>
    <property type="match status" value="1"/>
</dbReference>
<dbReference type="SUPFAM" id="SSF48371">
    <property type="entry name" value="ARM repeat"/>
    <property type="match status" value="1"/>
</dbReference>
<dbReference type="InterPro" id="IPR016024">
    <property type="entry name" value="ARM-type_fold"/>
</dbReference>
<evidence type="ECO:0000259" key="5">
    <source>
        <dbReference type="Pfam" id="PF25151"/>
    </source>
</evidence>
<dbReference type="InterPro" id="IPR056843">
    <property type="entry name" value="THADA-like_TPR"/>
</dbReference>
<evidence type="ECO:0000256" key="1">
    <source>
        <dbReference type="ARBA" id="ARBA00010409"/>
    </source>
</evidence>
<proteinExistence type="inferred from homology"/>
<gene>
    <name evidence="6" type="ORF">PBRA_006232</name>
</gene>
<dbReference type="GO" id="GO:0030488">
    <property type="term" value="P:tRNA methylation"/>
    <property type="evidence" value="ECO:0007669"/>
    <property type="project" value="TreeGrafter"/>
</dbReference>
<organism evidence="6 7">
    <name type="scientific">Plasmodiophora brassicae</name>
    <name type="common">Clubroot disease agent</name>
    <dbReference type="NCBI Taxonomy" id="37360"/>
    <lineage>
        <taxon>Eukaryota</taxon>
        <taxon>Sar</taxon>
        <taxon>Rhizaria</taxon>
        <taxon>Endomyxa</taxon>
        <taxon>Phytomyxea</taxon>
        <taxon>Plasmodiophorida</taxon>
        <taxon>Plasmodiophoridae</taxon>
        <taxon>Plasmodiophora</taxon>
    </lineage>
</organism>
<accession>A0A0G4IS04</accession>
<dbReference type="Pfam" id="PF25150">
    <property type="entry name" value="TPR_Trm732"/>
    <property type="match status" value="1"/>
</dbReference>
<feature type="domain" description="tRNA (32-2'-O)-methyltransferase regulator THADA-like TPR repeats region" evidence="4">
    <location>
        <begin position="360"/>
        <end position="563"/>
    </location>
</feature>
<evidence type="ECO:0000313" key="7">
    <source>
        <dbReference type="Proteomes" id="UP000039324"/>
    </source>
</evidence>
<dbReference type="PANTHER" id="PTHR14387:SF0">
    <property type="entry name" value="DUF2428 DOMAIN-CONTAINING PROTEIN"/>
    <property type="match status" value="1"/>
</dbReference>
<evidence type="ECO:0000256" key="2">
    <source>
        <dbReference type="ARBA" id="ARBA00022694"/>
    </source>
</evidence>
<feature type="domain" description="tRNA (32-2'-O)-methyltransferase regulator THADA-like C-terminal TPR repeats region" evidence="5">
    <location>
        <begin position="987"/>
        <end position="1087"/>
    </location>
</feature>
<dbReference type="InterPro" id="IPR019442">
    <property type="entry name" value="THADA/TRM732_DUF2428"/>
</dbReference>
<dbReference type="EMBL" id="CDSF01000082">
    <property type="protein sequence ID" value="CEO98118.1"/>
    <property type="molecule type" value="Genomic_DNA"/>
</dbReference>
<dbReference type="OrthoDB" id="73997at2759"/>
<name>A0A0G4IS04_PLABS</name>
<dbReference type="GO" id="GO:0005829">
    <property type="term" value="C:cytosol"/>
    <property type="evidence" value="ECO:0007669"/>
    <property type="project" value="TreeGrafter"/>
</dbReference>
<dbReference type="Pfam" id="PF10350">
    <property type="entry name" value="DUF2428"/>
    <property type="match status" value="1"/>
</dbReference>
<evidence type="ECO:0000259" key="4">
    <source>
        <dbReference type="Pfam" id="PF25150"/>
    </source>
</evidence>
<protein>
    <submittedName>
        <fullName evidence="6">Uncharacterized protein</fullName>
    </submittedName>
</protein>
<dbReference type="STRING" id="37360.A0A0G4IS04"/>
<keyword evidence="7" id="KW-1185">Reference proteome</keyword>
<dbReference type="InterPro" id="IPR051954">
    <property type="entry name" value="tRNA_methyltransferase_THADA"/>
</dbReference>
<feature type="domain" description="DUF2428" evidence="3">
    <location>
        <begin position="722"/>
        <end position="959"/>
    </location>
</feature>
<dbReference type="PANTHER" id="PTHR14387">
    <property type="entry name" value="THADA/DEATH RECEPTOR INTERACTING PROTEIN"/>
    <property type="match status" value="1"/>
</dbReference>
<dbReference type="InterPro" id="IPR056842">
    <property type="entry name" value="THADA-like_TPR_C"/>
</dbReference>
<evidence type="ECO:0000313" key="6">
    <source>
        <dbReference type="EMBL" id="CEO98118.1"/>
    </source>
</evidence>
<comment type="similarity">
    <text evidence="1">Belongs to the THADA family.</text>
</comment>
<keyword evidence="2" id="KW-0819">tRNA processing</keyword>
<evidence type="ECO:0000259" key="3">
    <source>
        <dbReference type="Pfam" id="PF10350"/>
    </source>
</evidence>
<reference evidence="6 7" key="1">
    <citation type="submission" date="2015-02" db="EMBL/GenBank/DDBJ databases">
        <authorList>
            <person name="Chooi Y.-H."/>
        </authorList>
    </citation>
    <scope>NUCLEOTIDE SEQUENCE [LARGE SCALE GENOMIC DNA]</scope>
    <source>
        <strain evidence="6">E3</strain>
    </source>
</reference>
<dbReference type="Proteomes" id="UP000039324">
    <property type="component" value="Unassembled WGS sequence"/>
</dbReference>
<sequence>MLRAGAGEPGCPTNKELHRHVRGALPTMSAAEQVEELQRLVRDDDGSSDRALIVCRAVSDANMPGTRLDSSLCDAYSALIAASTTTARLTLATADALRFVISRPDDRREFGAISTAAAAVVSCQLAHRVPRMNAAAIVYLCNDSSVSTAYPFVDVPGVESQGDEFVHLVLIRAVITYGTSDSTFLSATFPHLVNVYATSPSCSSLRRTAIVTLADWAQRSVDNGDDVIASLNRLLDVVIECNDGDVCSAYRRLLDIIFHFDHRHRPEDAARLRRVIQQGTKAHWLIASRLVYGLGAKTAVASCPALIGRLLQCAGDPHVWSEAKLVFERVTVDTFAVVPQEQWLAPMLSILTDSTGSLPSRIAKDNLHAFALPVLVRVAPRECWAAVFGALRDSDTQAAVDSCFAVAGTLRRCGVRLGNIGLADEEVIKALSSGTEQTRLTVLAFVCLSPQIAELPSTRECDLVQACLHALRSPTLSSVRNRVAFLMKAFLARIKNGTWRSRKERRLHPASPFDSDDSDDDCVVAEHFRFVRWLLKSSAENLYRGASLDRLLMNLQLIQIVTDTFNGSWRDTFVGTRVLSTLSSFITPVRSLASSILLRVASASPIPGLERPSDLRPVITSVLARLTSAIPSEATAAAQTLHVLFTVYVQRLRWTILVTAAQIAVERTEDNIDEFIGNLADMVSRQTRLAMCTPLADRYRIENERSYGALCALTFVVESLPRLSEDCASVVADVARTCLDVALEAHISESVAVDCRGHVILDEDDADSGDDESRIVVVQSWQIIKQSCSLLVAITTVTHNPSLINDIGLLILKILRGAKHQGIITRAFQSLEALCAHVLALDQGAGFVNAWLDTLLDVLQSGETSRLAWIRRSAGVPFCYRAILRAEIRKSPHCRTMSRRVMSTIMSIIRTSPEWEARVLALNVLRAVLGDGVLSVHLVSYIPDAMRFALSGFTSTHWAIRNASLMLFTTIARNQDLGPVRAQIRIVLLDELAQLSPDTSHPGLYPVLLMVSRMSRSPAMTPFVPLVEQCSRHHILMLRHMAARAMLPCCMDPMQRLVALLRDHLPPKHRLSSISSNALHGLVLQMIALSGDLDDGQRPPADLVQSRLYLTGSAMTCPTVRREAMSAFWLLVDTSSLNALVSTLLRSAVDASERPPNGIGARRLLGRAAKLIIHCLRFVSDKDERRALVAACSPAVLVDSIPDDVDANVLHDILQCCLERGMSFVECLPIIDRSGARLTEDQCLAVRSVAERDPIALRLVGRCPTSALADVLPVVSQAAAPCKSVDMRLAACVALLRLRQDRVEIDDTSASVFWTTALRLLQDESGTVRDAAEALVPVIDTNARVHTTLERLFLYLMRDLSHCTPLHVALWEMLMTLANVSDGVSANVVYVPDRDNDFMEPVLLAQLLASLIHAVVSMGTPLAGSWRSEAEKAIVDVVSHVSNENTSSASSNRFHALYIAGLAVLAAGGRVPDACRDMYQVDPDLAPLLDSPADVTQHLFLLNPLSQCYPN</sequence>